<dbReference type="SMART" id="SM00387">
    <property type="entry name" value="HATPase_c"/>
    <property type="match status" value="1"/>
</dbReference>
<reference evidence="13 14" key="1">
    <citation type="submission" date="2019-06" db="EMBL/GenBank/DDBJ databases">
        <title>Genome sequence of Litorilinea aerophila BAA-2444.</title>
        <authorList>
            <person name="Maclea K.S."/>
            <person name="Maurais E.G."/>
            <person name="Iannazzi L.C."/>
        </authorList>
    </citation>
    <scope>NUCLEOTIDE SEQUENCE [LARGE SCALE GENOMIC DNA]</scope>
    <source>
        <strain evidence="13 14">ATCC BAA-2444</strain>
    </source>
</reference>
<evidence type="ECO:0000256" key="6">
    <source>
        <dbReference type="ARBA" id="ARBA00022777"/>
    </source>
</evidence>
<dbReference type="EC" id="2.7.13.3" evidence="3"/>
<feature type="transmembrane region" description="Helical" evidence="10">
    <location>
        <begin position="53"/>
        <end position="73"/>
    </location>
</feature>
<dbReference type="EMBL" id="VIGC01000003">
    <property type="protein sequence ID" value="TQE97493.1"/>
    <property type="molecule type" value="Genomic_DNA"/>
</dbReference>
<organism evidence="13 14">
    <name type="scientific">Litorilinea aerophila</name>
    <dbReference type="NCBI Taxonomy" id="1204385"/>
    <lineage>
        <taxon>Bacteria</taxon>
        <taxon>Bacillati</taxon>
        <taxon>Chloroflexota</taxon>
        <taxon>Caldilineae</taxon>
        <taxon>Caldilineales</taxon>
        <taxon>Caldilineaceae</taxon>
        <taxon>Litorilinea</taxon>
    </lineage>
</organism>
<dbReference type="PANTHER" id="PTHR43047">
    <property type="entry name" value="TWO-COMPONENT HISTIDINE PROTEIN KINASE"/>
    <property type="match status" value="1"/>
</dbReference>
<dbReference type="Pfam" id="PF00512">
    <property type="entry name" value="HisKA"/>
    <property type="match status" value="1"/>
</dbReference>
<dbReference type="InterPro" id="IPR036890">
    <property type="entry name" value="HATPase_C_sf"/>
</dbReference>
<evidence type="ECO:0000256" key="7">
    <source>
        <dbReference type="ARBA" id="ARBA00023012"/>
    </source>
</evidence>
<keyword evidence="14" id="KW-1185">Reference proteome</keyword>
<dbReference type="SMART" id="SM00388">
    <property type="entry name" value="HisKA"/>
    <property type="match status" value="1"/>
</dbReference>
<dbReference type="SMART" id="SM00448">
    <property type="entry name" value="REC"/>
    <property type="match status" value="1"/>
</dbReference>
<sequence length="738" mass="82296">MSDERMGRQDVAEDRWELVSSLWYTTSWRLMGVALLVAWLWMAASLLGTPQAATHGLIVCLEVLAGAVLVYAITRRRPALAPLGFVLTVTTAITTALLLTNVDELAYLYAIPILASGALVHPWLGIGFAVAVDLILVALWPTVQRGDPGPDLFLPTIFLITGCAALIAWAFARDFQTVVEWMYQSYLLAERRTQEARSHRAQLQDVFKSLDLAYYRLRRANEALHWARLQAEEARQAKARFVANVSHELRTPLNLIIGFSEMMVTAPESYGEPMPPAYRGDLNAIYRNAKHLSSLIDDVLDLSQAEVQQMPLHREHGDLRQVVEEAAHMVRGMVEAKGLDLQLALPAEPVPMFLDVTRIRQVVLNLLSNAIRFTQAGRICIRLDERDGQAVLEVEDTGRGMTPQELSQLFQEFYQVDDSIRREHGGTGLGLAISKRFVELHGGRIRVQSERGKGSVFTVTLPLARLPQAADSGHRSDSGSLWVERTERILLVWHDDPSLGTVIQRRLDGYQVQMVHTAQELQESVRRLYPTAVIVDWAWRQKAEALLRRIPDVQVPLISFPLPTQPQMAHNLQVTAYLLKPVTRSALRQMLASLPHPARTVLIGDDDPAMARLLARMVCSEWPQARILQAHNGTMTLQLARRERPELLLLDLKMPETDGLGVLAEVREDPRLAQMWVVVITATELGEQAARFPGELAVTLPQPLPASEWLTILQGVAMALRPVPDAAIAVRAVAAPPD</sequence>
<dbReference type="InterPro" id="IPR036097">
    <property type="entry name" value="HisK_dim/P_sf"/>
</dbReference>
<name>A0A540VMY9_9CHLR</name>
<feature type="domain" description="Response regulatory" evidence="12">
    <location>
        <begin position="600"/>
        <end position="713"/>
    </location>
</feature>
<keyword evidence="10" id="KW-1133">Transmembrane helix</keyword>
<feature type="modified residue" description="4-aspartylphosphate" evidence="9">
    <location>
        <position position="651"/>
    </location>
</feature>
<keyword evidence="7" id="KW-0902">Two-component regulatory system</keyword>
<comment type="similarity">
    <text evidence="2">In the N-terminal section; belongs to the phytochrome family.</text>
</comment>
<feature type="domain" description="Histidine kinase" evidence="11">
    <location>
        <begin position="244"/>
        <end position="465"/>
    </location>
</feature>
<evidence type="ECO:0000313" key="13">
    <source>
        <dbReference type="EMBL" id="TQE97493.1"/>
    </source>
</evidence>
<feature type="transmembrane region" description="Helical" evidence="10">
    <location>
        <begin position="21"/>
        <end position="41"/>
    </location>
</feature>
<gene>
    <name evidence="13" type="ORF">FKZ61_03505</name>
</gene>
<dbReference type="Gene3D" id="3.30.565.10">
    <property type="entry name" value="Histidine kinase-like ATPase, C-terminal domain"/>
    <property type="match status" value="1"/>
</dbReference>
<dbReference type="FunFam" id="3.30.565.10:FF:000010">
    <property type="entry name" value="Sensor histidine kinase RcsC"/>
    <property type="match status" value="1"/>
</dbReference>
<dbReference type="AlphaFoldDB" id="A0A540VMY9"/>
<dbReference type="PRINTS" id="PR00344">
    <property type="entry name" value="BCTRLSENSOR"/>
</dbReference>
<dbReference type="GO" id="GO:0009927">
    <property type="term" value="F:histidine phosphotransfer kinase activity"/>
    <property type="evidence" value="ECO:0007669"/>
    <property type="project" value="TreeGrafter"/>
</dbReference>
<evidence type="ECO:0000256" key="5">
    <source>
        <dbReference type="ARBA" id="ARBA00022679"/>
    </source>
</evidence>
<evidence type="ECO:0000256" key="3">
    <source>
        <dbReference type="ARBA" id="ARBA00012438"/>
    </source>
</evidence>
<dbReference type="InterPro" id="IPR005467">
    <property type="entry name" value="His_kinase_dom"/>
</dbReference>
<keyword evidence="10" id="KW-0812">Transmembrane</keyword>
<dbReference type="Proteomes" id="UP000317371">
    <property type="component" value="Unassembled WGS sequence"/>
</dbReference>
<evidence type="ECO:0000256" key="4">
    <source>
        <dbReference type="ARBA" id="ARBA00022553"/>
    </source>
</evidence>
<evidence type="ECO:0000256" key="9">
    <source>
        <dbReference type="PROSITE-ProRule" id="PRU00169"/>
    </source>
</evidence>
<accession>A0A540VMY9</accession>
<feature type="transmembrane region" description="Helical" evidence="10">
    <location>
        <begin position="80"/>
        <end position="100"/>
    </location>
</feature>
<dbReference type="GO" id="GO:0000155">
    <property type="term" value="F:phosphorelay sensor kinase activity"/>
    <property type="evidence" value="ECO:0007669"/>
    <property type="project" value="InterPro"/>
</dbReference>
<dbReference type="PROSITE" id="PS50110">
    <property type="entry name" value="RESPONSE_REGULATORY"/>
    <property type="match status" value="1"/>
</dbReference>
<dbReference type="InterPro" id="IPR003661">
    <property type="entry name" value="HisK_dim/P_dom"/>
</dbReference>
<dbReference type="Gene3D" id="1.10.287.130">
    <property type="match status" value="1"/>
</dbReference>
<keyword evidence="5" id="KW-0808">Transferase</keyword>
<dbReference type="SUPFAM" id="SSF55874">
    <property type="entry name" value="ATPase domain of HSP90 chaperone/DNA topoisomerase II/histidine kinase"/>
    <property type="match status" value="1"/>
</dbReference>
<proteinExistence type="inferred from homology"/>
<protein>
    <recommendedName>
        <fullName evidence="8">Circadian input-output histidine kinase CikA</fullName>
        <ecNumber evidence="3">2.7.13.3</ecNumber>
    </recommendedName>
</protein>
<evidence type="ECO:0000259" key="12">
    <source>
        <dbReference type="PROSITE" id="PS50110"/>
    </source>
</evidence>
<dbReference type="Pfam" id="PF00072">
    <property type="entry name" value="Response_reg"/>
    <property type="match status" value="1"/>
</dbReference>
<dbReference type="Pfam" id="PF02518">
    <property type="entry name" value="HATPase_c"/>
    <property type="match status" value="1"/>
</dbReference>
<keyword evidence="10" id="KW-0472">Membrane</keyword>
<evidence type="ECO:0000256" key="2">
    <source>
        <dbReference type="ARBA" id="ARBA00006402"/>
    </source>
</evidence>
<dbReference type="SUPFAM" id="SSF52172">
    <property type="entry name" value="CheY-like"/>
    <property type="match status" value="2"/>
</dbReference>
<dbReference type="GO" id="GO:0005886">
    <property type="term" value="C:plasma membrane"/>
    <property type="evidence" value="ECO:0007669"/>
    <property type="project" value="TreeGrafter"/>
</dbReference>
<evidence type="ECO:0000256" key="8">
    <source>
        <dbReference type="ARBA" id="ARBA00074306"/>
    </source>
</evidence>
<dbReference type="CDD" id="cd00082">
    <property type="entry name" value="HisKA"/>
    <property type="match status" value="1"/>
</dbReference>
<feature type="transmembrane region" description="Helical" evidence="10">
    <location>
        <begin position="152"/>
        <end position="172"/>
    </location>
</feature>
<evidence type="ECO:0000259" key="11">
    <source>
        <dbReference type="PROSITE" id="PS50109"/>
    </source>
</evidence>
<evidence type="ECO:0000256" key="10">
    <source>
        <dbReference type="SAM" id="Phobius"/>
    </source>
</evidence>
<dbReference type="Gene3D" id="3.40.50.2300">
    <property type="match status" value="2"/>
</dbReference>
<dbReference type="CDD" id="cd16922">
    <property type="entry name" value="HATPase_EvgS-ArcB-TorS-like"/>
    <property type="match status" value="1"/>
</dbReference>
<dbReference type="InterPro" id="IPR004358">
    <property type="entry name" value="Sig_transdc_His_kin-like_C"/>
</dbReference>
<comment type="caution">
    <text evidence="13">The sequence shown here is derived from an EMBL/GenBank/DDBJ whole genome shotgun (WGS) entry which is preliminary data.</text>
</comment>
<dbReference type="InterPro" id="IPR001789">
    <property type="entry name" value="Sig_transdc_resp-reg_receiver"/>
</dbReference>
<dbReference type="PANTHER" id="PTHR43047:SF72">
    <property type="entry name" value="OSMOSENSING HISTIDINE PROTEIN KINASE SLN1"/>
    <property type="match status" value="1"/>
</dbReference>
<evidence type="ECO:0000313" key="14">
    <source>
        <dbReference type="Proteomes" id="UP000317371"/>
    </source>
</evidence>
<comment type="catalytic activity">
    <reaction evidence="1">
        <text>ATP + protein L-histidine = ADP + protein N-phospho-L-histidine.</text>
        <dbReference type="EC" id="2.7.13.3"/>
    </reaction>
</comment>
<dbReference type="SUPFAM" id="SSF47384">
    <property type="entry name" value="Homodimeric domain of signal transducing histidine kinase"/>
    <property type="match status" value="1"/>
</dbReference>
<keyword evidence="4 9" id="KW-0597">Phosphoprotein</keyword>
<dbReference type="PROSITE" id="PS50109">
    <property type="entry name" value="HIS_KIN"/>
    <property type="match status" value="1"/>
</dbReference>
<keyword evidence="6" id="KW-0418">Kinase</keyword>
<dbReference type="InterPro" id="IPR011006">
    <property type="entry name" value="CheY-like_superfamily"/>
</dbReference>
<evidence type="ECO:0000256" key="1">
    <source>
        <dbReference type="ARBA" id="ARBA00000085"/>
    </source>
</evidence>
<feature type="transmembrane region" description="Helical" evidence="10">
    <location>
        <begin position="120"/>
        <end position="140"/>
    </location>
</feature>
<dbReference type="InParanoid" id="A0A540VMY9"/>
<dbReference type="InterPro" id="IPR003594">
    <property type="entry name" value="HATPase_dom"/>
</dbReference>